<dbReference type="EMBL" id="VCHE01000041">
    <property type="protein sequence ID" value="KAB2574644.1"/>
    <property type="molecule type" value="Genomic_DNA"/>
</dbReference>
<feature type="compositionally biased region" description="Basic and acidic residues" evidence="1">
    <location>
        <begin position="338"/>
        <end position="349"/>
    </location>
</feature>
<dbReference type="Proteomes" id="UP000325902">
    <property type="component" value="Unassembled WGS sequence"/>
</dbReference>
<evidence type="ECO:0000313" key="3">
    <source>
        <dbReference type="Proteomes" id="UP000325902"/>
    </source>
</evidence>
<keyword evidence="3" id="KW-1185">Reference proteome</keyword>
<feature type="region of interest" description="Disordered" evidence="1">
    <location>
        <begin position="562"/>
        <end position="655"/>
    </location>
</feature>
<feature type="compositionally biased region" description="Low complexity" evidence="1">
    <location>
        <begin position="29"/>
        <end position="41"/>
    </location>
</feature>
<feature type="region of interest" description="Disordered" evidence="1">
    <location>
        <begin position="723"/>
        <end position="743"/>
    </location>
</feature>
<feature type="compositionally biased region" description="Polar residues" evidence="1">
    <location>
        <begin position="583"/>
        <end position="608"/>
    </location>
</feature>
<evidence type="ECO:0000313" key="2">
    <source>
        <dbReference type="EMBL" id="KAB2574644.1"/>
    </source>
</evidence>
<comment type="caution">
    <text evidence="2">The sequence shown here is derived from an EMBL/GenBank/DDBJ whole genome shotgun (WGS) entry which is preliminary data.</text>
</comment>
<accession>A0A5N5DC08</accession>
<sequence>MPSTPSKRGRDDEETEEQVQKRQRLDDGSVSQTVDASSSSAPAMIGVPAQNVNNTLASSLFPQGSSSSSPAVASQDVASNAIPQQANTSTVPHWELCTIGGQQVTVLTDLTQVPASLFQPGLIFCGLTQTARLFFESKVAVAFDATRGQKYYSYNRLPHELRIPTRADAQQHRATVWERAAAYPDHTLATVRANDAQNAECWYNAAIDLSQMRDNLGGKGKGASRFLNLAENGQPHYSHEELTMLYFRFMDIVDDGSQNGFRVSTNTRHWKQVQRKDYNQTMTAQERLEDALQAIRNEKAIFSDLLGAEGLGNLVEFAHNPRAYADVKNEDRRANLNRGLAKDERKGPDAPDSFPWSEKPAGQRRACVYPGWTDIPPTHRITSAAAANAYIQSTIRRYYIPNDPTVAFFWAHLDDFAHLLYDSVVSTRGMQDNANGNQAKAFISAPPEYDTGLFERETRNIQAWCYLLCERLVEDAVYGYLMPQTDGQTPVESGRHTQCNLGQVFYGNRDLDVTLFQRFGAIQMALVCSKTIANPFRGDVSAFLRLSDLIWQPLAYLETKIQHRKSNNKRKTPAGPRNGDNGEGSSSGAMGNQASGPAANQQHTSTQGNQLAQANNAFLNANTPMDGMGPGPSGSGPLTGSGIQNGMQSAPSRPLVNTNNSTLQPQSDYPPIFATQPDNSIPCSQPESIPPPVVVDPFDEEKWDLSLDFDRLRVDESGNLTTLPVDPAIQGQVPGSGYEAQGIPPQNILASQIRTLASAPANTSDSQPAMPDHLHVPTPASGDEIDTGLNAPSQEDSGNSNVDAPVTDGSPTHTSAEHPTDDSDRELDEMSELSEEEWVEYMFGSREVLDWEREMLRKRAERAQSATPAHATAGLEESTGNNNNNAGSSDPSSSDSHGVSGQAAAADGNATATAAAAQAQAQAAADPPTQQ</sequence>
<feature type="compositionally biased region" description="Basic and acidic residues" evidence="1">
    <location>
        <begin position="18"/>
        <end position="27"/>
    </location>
</feature>
<gene>
    <name evidence="2" type="ORF">DBV05_g6701</name>
</gene>
<feature type="region of interest" description="Disordered" evidence="1">
    <location>
        <begin position="338"/>
        <end position="361"/>
    </location>
</feature>
<feature type="compositionally biased region" description="Polar residues" evidence="1">
    <location>
        <begin position="790"/>
        <end position="802"/>
    </location>
</feature>
<evidence type="ECO:0000256" key="1">
    <source>
        <dbReference type="SAM" id="MobiDB-lite"/>
    </source>
</evidence>
<dbReference type="AlphaFoldDB" id="A0A5N5DC08"/>
<feature type="region of interest" description="Disordered" evidence="1">
    <location>
        <begin position="1"/>
        <end position="44"/>
    </location>
</feature>
<organism evidence="2 3">
    <name type="scientific">Lasiodiplodia theobromae</name>
    <dbReference type="NCBI Taxonomy" id="45133"/>
    <lineage>
        <taxon>Eukaryota</taxon>
        <taxon>Fungi</taxon>
        <taxon>Dikarya</taxon>
        <taxon>Ascomycota</taxon>
        <taxon>Pezizomycotina</taxon>
        <taxon>Dothideomycetes</taxon>
        <taxon>Dothideomycetes incertae sedis</taxon>
        <taxon>Botryosphaeriales</taxon>
        <taxon>Botryosphaeriaceae</taxon>
        <taxon>Lasiodiplodia</taxon>
    </lineage>
</organism>
<feature type="compositionally biased region" description="Basic residues" evidence="1">
    <location>
        <begin position="562"/>
        <end position="572"/>
    </location>
</feature>
<feature type="region of interest" description="Disordered" evidence="1">
    <location>
        <begin position="759"/>
        <end position="841"/>
    </location>
</feature>
<proteinExistence type="predicted"/>
<feature type="compositionally biased region" description="Low complexity" evidence="1">
    <location>
        <begin position="609"/>
        <end position="622"/>
    </location>
</feature>
<name>A0A5N5DC08_9PEZI</name>
<feature type="region of interest" description="Disordered" evidence="1">
    <location>
        <begin position="858"/>
        <end position="931"/>
    </location>
</feature>
<dbReference type="OrthoDB" id="10546044at2759"/>
<feature type="compositionally biased region" description="Acidic residues" evidence="1">
    <location>
        <begin position="823"/>
        <end position="839"/>
    </location>
</feature>
<feature type="compositionally biased region" description="Low complexity" evidence="1">
    <location>
        <begin position="878"/>
        <end position="931"/>
    </location>
</feature>
<feature type="compositionally biased region" description="Polar residues" evidence="1">
    <location>
        <begin position="644"/>
        <end position="655"/>
    </location>
</feature>
<reference evidence="2 3" key="1">
    <citation type="journal article" date="2019" name="Sci. Rep.">
        <title>A multi-omics analysis of the grapevine pathogen Lasiodiplodia theobromae reveals that temperature affects the expression of virulence- and pathogenicity-related genes.</title>
        <authorList>
            <person name="Felix C."/>
            <person name="Meneses R."/>
            <person name="Goncalves M.F.M."/>
            <person name="Tilleman L."/>
            <person name="Duarte A.S."/>
            <person name="Jorrin-Novo J.V."/>
            <person name="Van de Peer Y."/>
            <person name="Deforce D."/>
            <person name="Van Nieuwerburgh F."/>
            <person name="Esteves A.C."/>
            <person name="Alves A."/>
        </authorList>
    </citation>
    <scope>NUCLEOTIDE SEQUENCE [LARGE SCALE GENOMIC DNA]</scope>
    <source>
        <strain evidence="2 3">LA-SOL3</strain>
    </source>
</reference>
<feature type="compositionally biased region" description="Gly residues" evidence="1">
    <location>
        <begin position="628"/>
        <end position="639"/>
    </location>
</feature>
<protein>
    <submittedName>
        <fullName evidence="2">Uncharacterized protein</fullName>
    </submittedName>
</protein>